<dbReference type="PANTHER" id="PTHR43283">
    <property type="entry name" value="BETA-LACTAMASE-RELATED"/>
    <property type="match status" value="1"/>
</dbReference>
<dbReference type="EMBL" id="VIKS01000012">
    <property type="protein sequence ID" value="TQV85543.1"/>
    <property type="molecule type" value="Genomic_DNA"/>
</dbReference>
<dbReference type="SUPFAM" id="SSF56601">
    <property type="entry name" value="beta-lactamase/transpeptidase-like"/>
    <property type="match status" value="1"/>
</dbReference>
<dbReference type="PANTHER" id="PTHR43283:SF7">
    <property type="entry name" value="BETA-LACTAMASE-RELATED DOMAIN-CONTAINING PROTEIN"/>
    <property type="match status" value="1"/>
</dbReference>
<reference evidence="3 4" key="1">
    <citation type="submission" date="2019-07" db="EMBL/GenBank/DDBJ databases">
        <title>Draft genome for Aliikangiella sp. M105.</title>
        <authorList>
            <person name="Wang G."/>
        </authorList>
    </citation>
    <scope>NUCLEOTIDE SEQUENCE [LARGE SCALE GENOMIC DNA]</scope>
    <source>
        <strain evidence="3 4">M105</strain>
    </source>
</reference>
<organism evidence="3 4">
    <name type="scientific">Aliikangiella coralliicola</name>
    <dbReference type="NCBI Taxonomy" id="2592383"/>
    <lineage>
        <taxon>Bacteria</taxon>
        <taxon>Pseudomonadati</taxon>
        <taxon>Pseudomonadota</taxon>
        <taxon>Gammaproteobacteria</taxon>
        <taxon>Oceanospirillales</taxon>
        <taxon>Pleioneaceae</taxon>
        <taxon>Aliikangiella</taxon>
    </lineage>
</organism>
<comment type="caution">
    <text evidence="3">The sequence shown here is derived from an EMBL/GenBank/DDBJ whole genome shotgun (WGS) entry which is preliminary data.</text>
</comment>
<dbReference type="GO" id="GO:0016787">
    <property type="term" value="F:hydrolase activity"/>
    <property type="evidence" value="ECO:0007669"/>
    <property type="project" value="UniProtKB-KW"/>
</dbReference>
<feature type="chain" id="PRO_5021913671" evidence="1">
    <location>
        <begin position="24"/>
        <end position="371"/>
    </location>
</feature>
<evidence type="ECO:0000313" key="3">
    <source>
        <dbReference type="EMBL" id="TQV85543.1"/>
    </source>
</evidence>
<feature type="domain" description="Beta-lactamase-related" evidence="2">
    <location>
        <begin position="62"/>
        <end position="349"/>
    </location>
</feature>
<dbReference type="OrthoDB" id="9814204at2"/>
<evidence type="ECO:0000313" key="4">
    <source>
        <dbReference type="Proteomes" id="UP000315439"/>
    </source>
</evidence>
<dbReference type="Proteomes" id="UP000315439">
    <property type="component" value="Unassembled WGS sequence"/>
</dbReference>
<dbReference type="Gene3D" id="3.40.710.10">
    <property type="entry name" value="DD-peptidase/beta-lactamase superfamily"/>
    <property type="match status" value="1"/>
</dbReference>
<keyword evidence="3" id="KW-0378">Hydrolase</keyword>
<feature type="signal peptide" evidence="1">
    <location>
        <begin position="1"/>
        <end position="23"/>
    </location>
</feature>
<name>A0A545U814_9GAMM</name>
<proteinExistence type="predicted"/>
<dbReference type="RefSeq" id="WP_142933219.1">
    <property type="nucleotide sequence ID" value="NZ_ML660168.1"/>
</dbReference>
<dbReference type="AlphaFoldDB" id="A0A545U814"/>
<gene>
    <name evidence="3" type="ORF">FLL46_20510</name>
</gene>
<dbReference type="InterPro" id="IPR050789">
    <property type="entry name" value="Diverse_Enzym_Activities"/>
</dbReference>
<accession>A0A545U814</accession>
<keyword evidence="1" id="KW-0732">Signal</keyword>
<dbReference type="InterPro" id="IPR001466">
    <property type="entry name" value="Beta-lactam-related"/>
</dbReference>
<keyword evidence="4" id="KW-1185">Reference proteome</keyword>
<evidence type="ECO:0000256" key="1">
    <source>
        <dbReference type="SAM" id="SignalP"/>
    </source>
</evidence>
<sequence length="371" mass="42211">MKTTFRFATQIKYCLLGVLLCYAAKSQLTLSTPHNNSESDREIKLVAMEEKINKKEFKKITSVLVQHKGQLVYEKYFNSGGADTLNDIRSAGKSLTAILFGIALADKAIPSVDSAILPYFQDKKPFAHPFPAKSAISFKDLLTMSSSLECNDWEQYSAGNEERMYLRKDWEQFVLDLPERGIPPWQPKLEQRKYGRSYSYCTGGVFLIGSAIERTTGKKLDQYAQEKLFNPMGIKQVKWPVSPMGIIQGGGGVQFRSRDLIKIGQLMLNNGQFNKKQLVKENWVDEMLRRRNVAVADRNIEYGYLWWIFDFEVQNKKITAYAASGNGGNYLFIVPELHLTALVTSQAYNTSYMHQQSQSIFKDSILPSILN</sequence>
<protein>
    <submittedName>
        <fullName evidence="3">Serine hydrolase</fullName>
    </submittedName>
</protein>
<dbReference type="InterPro" id="IPR012338">
    <property type="entry name" value="Beta-lactam/transpept-like"/>
</dbReference>
<evidence type="ECO:0000259" key="2">
    <source>
        <dbReference type="Pfam" id="PF00144"/>
    </source>
</evidence>
<dbReference type="Pfam" id="PF00144">
    <property type="entry name" value="Beta-lactamase"/>
    <property type="match status" value="1"/>
</dbReference>